<dbReference type="Gene3D" id="3.40.50.150">
    <property type="entry name" value="Vaccinia Virus protein VP39"/>
    <property type="match status" value="1"/>
</dbReference>
<reference evidence="4" key="1">
    <citation type="journal article" date="2014" name="Front. Microbiol.">
        <title>High frequency of phylogenetically diverse reductive dehalogenase-homologous genes in deep subseafloor sedimentary metagenomes.</title>
        <authorList>
            <person name="Kawai M."/>
            <person name="Futagami T."/>
            <person name="Toyoda A."/>
            <person name="Takaki Y."/>
            <person name="Nishi S."/>
            <person name="Hori S."/>
            <person name="Arai W."/>
            <person name="Tsubouchi T."/>
            <person name="Morono Y."/>
            <person name="Uchiyama I."/>
            <person name="Ito T."/>
            <person name="Fujiyama A."/>
            <person name="Inagaki F."/>
            <person name="Takami H."/>
        </authorList>
    </citation>
    <scope>NUCLEOTIDE SEQUENCE</scope>
    <source>
        <strain evidence="4">Expedition CK06-06</strain>
    </source>
</reference>
<dbReference type="EMBL" id="BARU01025098">
    <property type="protein sequence ID" value="GAH56950.1"/>
    <property type="molecule type" value="Genomic_DNA"/>
</dbReference>
<dbReference type="Pfam" id="PF01555">
    <property type="entry name" value="N6_N4_Mtase"/>
    <property type="match status" value="1"/>
</dbReference>
<dbReference type="InterPro" id="IPR029063">
    <property type="entry name" value="SAM-dependent_MTases_sf"/>
</dbReference>
<sequence length="274" mass="31764">TGGYHSKLSKEKWDSGLRKLMPKCLMMIPERLAWSLIQNGWILRNKIIWEKKNSLPSSAKDRFTNRWEYIFYFVKSRRNYFNLDSVREPLKSASLERMKRGRGETQRYALFSQYGGGGGLNKPRLNVKFNYRVRDAIKKGKEGPMFKASKEEIEKYQNQDTAECNSKGKNPGDVWTMPTAHFPYDYCITCKRLLIRSELIFKAKKHCCPACKNETISHFSTFPNELCLKTILPGCPEDGIVLDPFAGAGTALFVAKQLRRRFIGIDIKREYCEM</sequence>
<feature type="domain" description="DNA methylase N-4/N-6" evidence="3">
    <location>
        <begin position="38"/>
        <end position="273"/>
    </location>
</feature>
<dbReference type="InterPro" id="IPR001091">
    <property type="entry name" value="RM_Methyltransferase"/>
</dbReference>
<keyword evidence="2" id="KW-0808">Transferase</keyword>
<evidence type="ECO:0000313" key="4">
    <source>
        <dbReference type="EMBL" id="GAH56950.1"/>
    </source>
</evidence>
<dbReference type="GO" id="GO:0003677">
    <property type="term" value="F:DNA binding"/>
    <property type="evidence" value="ECO:0007669"/>
    <property type="project" value="InterPro"/>
</dbReference>
<evidence type="ECO:0000259" key="3">
    <source>
        <dbReference type="Pfam" id="PF01555"/>
    </source>
</evidence>
<dbReference type="SUPFAM" id="SSF53335">
    <property type="entry name" value="S-adenosyl-L-methionine-dependent methyltransferases"/>
    <property type="match status" value="1"/>
</dbReference>
<dbReference type="GO" id="GO:0008170">
    <property type="term" value="F:N-methyltransferase activity"/>
    <property type="evidence" value="ECO:0007669"/>
    <property type="project" value="InterPro"/>
</dbReference>
<dbReference type="AlphaFoldDB" id="X1HIU2"/>
<feature type="non-terminal residue" evidence="4">
    <location>
        <position position="274"/>
    </location>
</feature>
<dbReference type="PRINTS" id="PR00508">
    <property type="entry name" value="S21N4MTFRASE"/>
</dbReference>
<evidence type="ECO:0000256" key="1">
    <source>
        <dbReference type="ARBA" id="ARBA00022603"/>
    </source>
</evidence>
<feature type="non-terminal residue" evidence="4">
    <location>
        <position position="1"/>
    </location>
</feature>
<comment type="caution">
    <text evidence="4">The sequence shown here is derived from an EMBL/GenBank/DDBJ whole genome shotgun (WGS) entry which is preliminary data.</text>
</comment>
<dbReference type="InterPro" id="IPR002941">
    <property type="entry name" value="DNA_methylase_N4/N6"/>
</dbReference>
<organism evidence="4">
    <name type="scientific">marine sediment metagenome</name>
    <dbReference type="NCBI Taxonomy" id="412755"/>
    <lineage>
        <taxon>unclassified sequences</taxon>
        <taxon>metagenomes</taxon>
        <taxon>ecological metagenomes</taxon>
    </lineage>
</organism>
<accession>X1HIU2</accession>
<keyword evidence="1" id="KW-0489">Methyltransferase</keyword>
<evidence type="ECO:0000256" key="2">
    <source>
        <dbReference type="ARBA" id="ARBA00022679"/>
    </source>
</evidence>
<protein>
    <recommendedName>
        <fullName evidence="3">DNA methylase N-4/N-6 domain-containing protein</fullName>
    </recommendedName>
</protein>
<gene>
    <name evidence="4" type="ORF">S03H2_40475</name>
</gene>
<dbReference type="GO" id="GO:0032259">
    <property type="term" value="P:methylation"/>
    <property type="evidence" value="ECO:0007669"/>
    <property type="project" value="UniProtKB-KW"/>
</dbReference>
<proteinExistence type="predicted"/>
<name>X1HIU2_9ZZZZ</name>